<dbReference type="EMBL" id="BAEM01000007">
    <property type="protein sequence ID" value="GAC08478.1"/>
    <property type="molecule type" value="Genomic_DNA"/>
</dbReference>
<dbReference type="Pfam" id="PF12146">
    <property type="entry name" value="Hydrolase_4"/>
    <property type="match status" value="1"/>
</dbReference>
<feature type="domain" description="Serine aminopeptidase S33" evidence="1">
    <location>
        <begin position="88"/>
        <end position="331"/>
    </location>
</feature>
<dbReference type="PANTHER" id="PTHR43265:SF1">
    <property type="entry name" value="ESTERASE ESTD"/>
    <property type="match status" value="1"/>
</dbReference>
<sequence length="366" mass="40608">MFHLSIIKLSVVILTVFLLLAVPQCCSAFERTTSKKEVDLLIKAPEIDIGGTLLVPQTAKRDLLVIFTSGSSWQDRDSTLFDFPMFKVIAQHLAQAGIASFRYDDRGVGTSTGDFVNSTLDDLSSDLDRIMTFFATNKAHHYRHFVLLGHSQGGIVVSKAAKNNQNVKAVVLAASPGVTISQLVLAQIRLEYSLNNHPVADVENVVSANNELLFAAYSHQNTDVAFLRLKESYAQLLKPSQLSNTSTDSDLENRINNTANEMKINYGLPALTSFAYYDPLNDLTELRIPVLSLHGGNDRQVTIEPNKDRLETALLKSGSPYRIKVFEEANHFFQPSKTGLSNEYGTLEKHFVNGFLDEISSFILHL</sequence>
<dbReference type="Gene3D" id="3.40.50.1820">
    <property type="entry name" value="alpha/beta hydrolase"/>
    <property type="match status" value="1"/>
</dbReference>
<proteinExistence type="predicted"/>
<dbReference type="AlphaFoldDB" id="A0AAV3UU52"/>
<dbReference type="InterPro" id="IPR022742">
    <property type="entry name" value="Hydrolase_4"/>
</dbReference>
<accession>A0AAV3UU52</accession>
<dbReference type="SUPFAM" id="SSF53474">
    <property type="entry name" value="alpha/beta-Hydrolases"/>
    <property type="match status" value="1"/>
</dbReference>
<dbReference type="RefSeq" id="WP_007984663.1">
    <property type="nucleotide sequence ID" value="NZ_BAEM01000007.1"/>
</dbReference>
<evidence type="ECO:0000313" key="2">
    <source>
        <dbReference type="EMBL" id="GAC08478.1"/>
    </source>
</evidence>
<dbReference type="InterPro" id="IPR029058">
    <property type="entry name" value="AB_hydrolase_fold"/>
</dbReference>
<comment type="caution">
    <text evidence="2">The sequence shown here is derived from an EMBL/GenBank/DDBJ whole genome shotgun (WGS) entry which is preliminary data.</text>
</comment>
<reference evidence="2 3" key="1">
    <citation type="journal article" date="2017" name="Antonie Van Leeuwenhoek">
        <title>Rhizobium rhizosphaerae sp. nov., a novel species isolated from rice rhizosphere.</title>
        <authorList>
            <person name="Zhao J.J."/>
            <person name="Zhang J."/>
            <person name="Zhang R.J."/>
            <person name="Zhang C.W."/>
            <person name="Yin H.Q."/>
            <person name="Zhang X.X."/>
        </authorList>
    </citation>
    <scope>NUCLEOTIDE SEQUENCE [LARGE SCALE GENOMIC DNA]</scope>
    <source>
        <strain evidence="2 3">S18K6</strain>
    </source>
</reference>
<gene>
    <name evidence="2" type="ORF">GCHA_0515</name>
</gene>
<protein>
    <recommendedName>
        <fullName evidence="1">Serine aminopeptidase S33 domain-containing protein</fullName>
    </recommendedName>
</protein>
<organism evidence="2 3">
    <name type="scientific">Paraglaciecola chathamensis S18K6</name>
    <dbReference type="NCBI Taxonomy" id="1127672"/>
    <lineage>
        <taxon>Bacteria</taxon>
        <taxon>Pseudomonadati</taxon>
        <taxon>Pseudomonadota</taxon>
        <taxon>Gammaproteobacteria</taxon>
        <taxon>Alteromonadales</taxon>
        <taxon>Alteromonadaceae</taxon>
        <taxon>Paraglaciecola</taxon>
    </lineage>
</organism>
<dbReference type="PANTHER" id="PTHR43265">
    <property type="entry name" value="ESTERASE ESTD"/>
    <property type="match status" value="1"/>
</dbReference>
<dbReference type="InterPro" id="IPR053145">
    <property type="entry name" value="AB_hydrolase_Est10"/>
</dbReference>
<evidence type="ECO:0000259" key="1">
    <source>
        <dbReference type="Pfam" id="PF12146"/>
    </source>
</evidence>
<name>A0AAV3UU52_9ALTE</name>
<evidence type="ECO:0000313" key="3">
    <source>
        <dbReference type="Proteomes" id="UP000006320"/>
    </source>
</evidence>
<dbReference type="GO" id="GO:0052689">
    <property type="term" value="F:carboxylic ester hydrolase activity"/>
    <property type="evidence" value="ECO:0007669"/>
    <property type="project" value="TreeGrafter"/>
</dbReference>
<dbReference type="Proteomes" id="UP000006320">
    <property type="component" value="Unassembled WGS sequence"/>
</dbReference>